<dbReference type="EMBL" id="LN890655">
    <property type="protein sequence ID" value="CUS03866.2"/>
    <property type="molecule type" value="Genomic_DNA"/>
</dbReference>
<protein>
    <submittedName>
        <fullName evidence="3">Oxidoreductase</fullName>
    </submittedName>
</protein>
<dbReference type="SUPFAM" id="SSF50475">
    <property type="entry name" value="FMN-binding split barrel"/>
    <property type="match status" value="1"/>
</dbReference>
<reference evidence="3" key="1">
    <citation type="submission" date="2016-01" db="EMBL/GenBank/DDBJ databases">
        <authorList>
            <person name="Mcilroy J.S."/>
            <person name="Karst M S."/>
            <person name="Albertsen M."/>
        </authorList>
    </citation>
    <scope>NUCLEOTIDE SEQUENCE</scope>
    <source>
        <strain evidence="3">Cfx-K</strain>
    </source>
</reference>
<proteinExistence type="predicted"/>
<dbReference type="OrthoDB" id="162914at2"/>
<dbReference type="GO" id="GO:0005829">
    <property type="term" value="C:cytosol"/>
    <property type="evidence" value="ECO:0007669"/>
    <property type="project" value="TreeGrafter"/>
</dbReference>
<organism evidence="3 4">
    <name type="scientific">Candidatus Promineifilum breve</name>
    <dbReference type="NCBI Taxonomy" id="1806508"/>
    <lineage>
        <taxon>Bacteria</taxon>
        <taxon>Bacillati</taxon>
        <taxon>Chloroflexota</taxon>
        <taxon>Ardenticatenia</taxon>
        <taxon>Candidatus Promineifilales</taxon>
        <taxon>Candidatus Promineifilaceae</taxon>
        <taxon>Candidatus Promineifilum</taxon>
    </lineage>
</organism>
<dbReference type="NCBIfam" id="TIGR03618">
    <property type="entry name" value="Rv1155_F420"/>
    <property type="match status" value="1"/>
</dbReference>
<dbReference type="Gene3D" id="2.30.110.10">
    <property type="entry name" value="Electron Transport, Fmn-binding Protein, Chain A"/>
    <property type="match status" value="1"/>
</dbReference>
<dbReference type="Proteomes" id="UP000215027">
    <property type="component" value="Chromosome I"/>
</dbReference>
<dbReference type="PANTHER" id="PTHR35176:SF6">
    <property type="entry name" value="HEME OXYGENASE HI_0854-RELATED"/>
    <property type="match status" value="1"/>
</dbReference>
<dbReference type="KEGG" id="pbf:CFX0092_A1988"/>
<evidence type="ECO:0000259" key="2">
    <source>
        <dbReference type="Pfam" id="PF01243"/>
    </source>
</evidence>
<sequence length="140" mass="15922">MSLPIPQAHLDLLTRPVHGVLTTMMPDGQPQSSLVWCDCDGECARVNTTAERQKGRNMIANPRVTLLIVDPDDTARYIEIRGTAQLITDGAVAHLDEITRAYTHHPQYYGYIYPREQRERETRLICRIQATKITLDAIHK</sequence>
<evidence type="ECO:0000256" key="1">
    <source>
        <dbReference type="ARBA" id="ARBA00023002"/>
    </source>
</evidence>
<accession>A0A160T1V8</accession>
<dbReference type="InterPro" id="IPR011576">
    <property type="entry name" value="Pyridox_Oxase_N"/>
</dbReference>
<feature type="domain" description="Pyridoxamine 5'-phosphate oxidase N-terminal" evidence="2">
    <location>
        <begin position="6"/>
        <end position="132"/>
    </location>
</feature>
<keyword evidence="1" id="KW-0560">Oxidoreductase</keyword>
<evidence type="ECO:0000313" key="3">
    <source>
        <dbReference type="EMBL" id="CUS03866.2"/>
    </source>
</evidence>
<name>A0A160T1V8_9CHLR</name>
<dbReference type="InterPro" id="IPR052019">
    <property type="entry name" value="F420H2_bilvrd_red/Heme_oxyg"/>
</dbReference>
<gene>
    <name evidence="3" type="ORF">CFX0092_A1988</name>
</gene>
<dbReference type="Pfam" id="PF01243">
    <property type="entry name" value="PNPOx_N"/>
    <property type="match status" value="1"/>
</dbReference>
<dbReference type="InterPro" id="IPR019920">
    <property type="entry name" value="F420-binding_dom_put"/>
</dbReference>
<evidence type="ECO:0000313" key="4">
    <source>
        <dbReference type="Proteomes" id="UP000215027"/>
    </source>
</evidence>
<dbReference type="AlphaFoldDB" id="A0A160T1V8"/>
<dbReference type="InterPro" id="IPR012349">
    <property type="entry name" value="Split_barrel_FMN-bd"/>
</dbReference>
<dbReference type="GO" id="GO:0016627">
    <property type="term" value="F:oxidoreductase activity, acting on the CH-CH group of donors"/>
    <property type="evidence" value="ECO:0007669"/>
    <property type="project" value="TreeGrafter"/>
</dbReference>
<keyword evidence="4" id="KW-1185">Reference proteome</keyword>
<dbReference type="GO" id="GO:0070967">
    <property type="term" value="F:coenzyme F420 binding"/>
    <property type="evidence" value="ECO:0007669"/>
    <property type="project" value="TreeGrafter"/>
</dbReference>
<dbReference type="PANTHER" id="PTHR35176">
    <property type="entry name" value="HEME OXYGENASE HI_0854-RELATED"/>
    <property type="match status" value="1"/>
</dbReference>
<dbReference type="RefSeq" id="WP_157913029.1">
    <property type="nucleotide sequence ID" value="NZ_LN890655.1"/>
</dbReference>